<name>A0A3M7PF09_BRAPC</name>
<dbReference type="AlphaFoldDB" id="A0A3M7PF09"/>
<keyword evidence="2" id="KW-1185">Reference proteome</keyword>
<gene>
    <name evidence="1" type="ORF">BpHYR1_027453</name>
</gene>
<reference evidence="1 2" key="1">
    <citation type="journal article" date="2018" name="Sci. Rep.">
        <title>Genomic signatures of local adaptation to the degree of environmental predictability in rotifers.</title>
        <authorList>
            <person name="Franch-Gras L."/>
            <person name="Hahn C."/>
            <person name="Garcia-Roger E.M."/>
            <person name="Carmona M.J."/>
            <person name="Serra M."/>
            <person name="Gomez A."/>
        </authorList>
    </citation>
    <scope>NUCLEOTIDE SEQUENCE [LARGE SCALE GENOMIC DNA]</scope>
    <source>
        <strain evidence="1">HYR1</strain>
    </source>
</reference>
<organism evidence="1 2">
    <name type="scientific">Brachionus plicatilis</name>
    <name type="common">Marine rotifer</name>
    <name type="synonym">Brachionus muelleri</name>
    <dbReference type="NCBI Taxonomy" id="10195"/>
    <lineage>
        <taxon>Eukaryota</taxon>
        <taxon>Metazoa</taxon>
        <taxon>Spiralia</taxon>
        <taxon>Gnathifera</taxon>
        <taxon>Rotifera</taxon>
        <taxon>Eurotatoria</taxon>
        <taxon>Monogononta</taxon>
        <taxon>Pseudotrocha</taxon>
        <taxon>Ploima</taxon>
        <taxon>Brachionidae</taxon>
        <taxon>Brachionus</taxon>
    </lineage>
</organism>
<evidence type="ECO:0000313" key="2">
    <source>
        <dbReference type="Proteomes" id="UP000276133"/>
    </source>
</evidence>
<comment type="caution">
    <text evidence="1">The sequence shown here is derived from an EMBL/GenBank/DDBJ whole genome shotgun (WGS) entry which is preliminary data.</text>
</comment>
<sequence length="74" mass="8482">MKSSSSHSHRNYPVVLLNNLKVGSESPVGLRYLVCRMDKKVQKDPTVFLVLKSTHGCFLLEKANIKIFLFSWMN</sequence>
<protein>
    <submittedName>
        <fullName evidence="1">Uncharacterized protein</fullName>
    </submittedName>
</protein>
<evidence type="ECO:0000313" key="1">
    <source>
        <dbReference type="EMBL" id="RMZ97294.1"/>
    </source>
</evidence>
<proteinExistence type="predicted"/>
<dbReference type="EMBL" id="REGN01011507">
    <property type="protein sequence ID" value="RMZ97294.1"/>
    <property type="molecule type" value="Genomic_DNA"/>
</dbReference>
<dbReference type="Proteomes" id="UP000276133">
    <property type="component" value="Unassembled WGS sequence"/>
</dbReference>
<accession>A0A3M7PF09</accession>